<keyword evidence="1" id="KW-0732">Signal</keyword>
<evidence type="ECO:0000313" key="3">
    <source>
        <dbReference type="Proteomes" id="UP001476798"/>
    </source>
</evidence>
<evidence type="ECO:0000313" key="2">
    <source>
        <dbReference type="EMBL" id="MEQ2176430.1"/>
    </source>
</evidence>
<reference evidence="2 3" key="1">
    <citation type="submission" date="2021-06" db="EMBL/GenBank/DDBJ databases">
        <authorList>
            <person name="Palmer J.M."/>
        </authorList>
    </citation>
    <scope>NUCLEOTIDE SEQUENCE [LARGE SCALE GENOMIC DNA]</scope>
    <source>
        <strain evidence="2 3">GA_2019</strain>
        <tissue evidence="2">Muscle</tissue>
    </source>
</reference>
<accession>A0ABV0NYS1</accession>
<proteinExistence type="predicted"/>
<organism evidence="2 3">
    <name type="scientific">Goodea atripinnis</name>
    <dbReference type="NCBI Taxonomy" id="208336"/>
    <lineage>
        <taxon>Eukaryota</taxon>
        <taxon>Metazoa</taxon>
        <taxon>Chordata</taxon>
        <taxon>Craniata</taxon>
        <taxon>Vertebrata</taxon>
        <taxon>Euteleostomi</taxon>
        <taxon>Actinopterygii</taxon>
        <taxon>Neopterygii</taxon>
        <taxon>Teleostei</taxon>
        <taxon>Neoteleostei</taxon>
        <taxon>Acanthomorphata</taxon>
        <taxon>Ovalentaria</taxon>
        <taxon>Atherinomorphae</taxon>
        <taxon>Cyprinodontiformes</taxon>
        <taxon>Goodeidae</taxon>
        <taxon>Goodea</taxon>
    </lineage>
</organism>
<evidence type="ECO:0000256" key="1">
    <source>
        <dbReference type="SAM" id="SignalP"/>
    </source>
</evidence>
<feature type="chain" id="PRO_5045768061" description="Secreted protein" evidence="1">
    <location>
        <begin position="22"/>
        <end position="122"/>
    </location>
</feature>
<comment type="caution">
    <text evidence="2">The sequence shown here is derived from an EMBL/GenBank/DDBJ whole genome shotgun (WGS) entry which is preliminary data.</text>
</comment>
<sequence>MMCRNVAIVLFLHSMVTFLPSLNTTCGTYKQMFYNHRRPQEDQLLPAQSRTISHKITRTGPEHDGKCCLVWISDCQGSDGRVRIWWKHHESMDPSRINSPGCWCYLGFLGTAWAPRYQLSII</sequence>
<evidence type="ECO:0008006" key="4">
    <source>
        <dbReference type="Google" id="ProtNLM"/>
    </source>
</evidence>
<dbReference type="Proteomes" id="UP001476798">
    <property type="component" value="Unassembled WGS sequence"/>
</dbReference>
<name>A0ABV0NYS1_9TELE</name>
<protein>
    <recommendedName>
        <fullName evidence="4">Secreted protein</fullName>
    </recommendedName>
</protein>
<keyword evidence="3" id="KW-1185">Reference proteome</keyword>
<feature type="signal peptide" evidence="1">
    <location>
        <begin position="1"/>
        <end position="21"/>
    </location>
</feature>
<gene>
    <name evidence="2" type="ORF">GOODEAATRI_027924</name>
</gene>
<dbReference type="EMBL" id="JAHRIO010053724">
    <property type="protein sequence ID" value="MEQ2176430.1"/>
    <property type="molecule type" value="Genomic_DNA"/>
</dbReference>